<dbReference type="GO" id="GO:0034625">
    <property type="term" value="P:fatty acid elongation, monounsaturated fatty acid"/>
    <property type="evidence" value="ECO:0007669"/>
    <property type="project" value="TreeGrafter"/>
</dbReference>
<feature type="transmembrane region" description="Helical" evidence="10">
    <location>
        <begin position="109"/>
        <end position="131"/>
    </location>
</feature>
<evidence type="ECO:0000256" key="1">
    <source>
        <dbReference type="ARBA" id="ARBA00004141"/>
    </source>
</evidence>
<comment type="subcellular location">
    <subcellularLocation>
        <location evidence="1">Membrane</location>
        <topology evidence="1">Multi-pass membrane protein</topology>
    </subcellularLocation>
</comment>
<dbReference type="EMBL" id="HBER01051694">
    <property type="protein sequence ID" value="CAD8550541.1"/>
    <property type="molecule type" value="Transcribed_RNA"/>
</dbReference>
<name>A0A7S0JG57_9EUKA</name>
<gene>
    <name evidence="11" type="ORF">CLEP1334_LOCUS25831</name>
</gene>
<evidence type="ECO:0000256" key="2">
    <source>
        <dbReference type="ARBA" id="ARBA00022516"/>
    </source>
</evidence>
<dbReference type="GO" id="GO:0030148">
    <property type="term" value="P:sphingolipid biosynthetic process"/>
    <property type="evidence" value="ECO:0007669"/>
    <property type="project" value="TreeGrafter"/>
</dbReference>
<feature type="transmembrane region" description="Helical" evidence="10">
    <location>
        <begin position="163"/>
        <end position="182"/>
    </location>
</feature>
<evidence type="ECO:0000256" key="3">
    <source>
        <dbReference type="ARBA" id="ARBA00022679"/>
    </source>
</evidence>
<reference evidence="11" key="1">
    <citation type="submission" date="2021-01" db="EMBL/GenBank/DDBJ databases">
        <authorList>
            <person name="Corre E."/>
            <person name="Pelletier E."/>
            <person name="Niang G."/>
            <person name="Scheremetjew M."/>
            <person name="Finn R."/>
            <person name="Kale V."/>
            <person name="Holt S."/>
            <person name="Cochrane G."/>
            <person name="Meng A."/>
            <person name="Brown T."/>
            <person name="Cohen L."/>
        </authorList>
    </citation>
    <scope>NUCLEOTIDE SEQUENCE</scope>
    <source>
        <strain evidence="11">RCC1130</strain>
    </source>
</reference>
<sequence length="279" mass="31268">MSLIQHLLEKQAAFDAHDAQRLFAAHVEIPVVVISVYLVLVWYGPVFMAKRRPLKLRRVSQLWNFSVAMFSVGGTLATVPHLLRHLTTHGLWYSVCADAYELAGSGAPALWAALFTWSKLFELFDTVLLVARKRPLILLHWFHHASVIGFVWSSWIYVTPLALWYGAMNFSVHSLMYSYFLASSFDRRILHVAPFVTAMQIAQFAWGTVINSLAAVSWSSNSIGCAVHPSFLQIGVVMYLAYGALFVRLFLQRYLGTARSASRAAAQSECGELEALKVV</sequence>
<comment type="catalytic activity">
    <reaction evidence="10">
        <text>an acyl-CoA + malonyl-CoA + H(+) = a 3-oxoacyl-CoA + CO2 + CoA</text>
        <dbReference type="Rhea" id="RHEA:50252"/>
        <dbReference type="ChEBI" id="CHEBI:15378"/>
        <dbReference type="ChEBI" id="CHEBI:16526"/>
        <dbReference type="ChEBI" id="CHEBI:57287"/>
        <dbReference type="ChEBI" id="CHEBI:57384"/>
        <dbReference type="ChEBI" id="CHEBI:58342"/>
        <dbReference type="ChEBI" id="CHEBI:90726"/>
    </reaction>
    <physiologicalReaction direction="left-to-right" evidence="10">
        <dbReference type="Rhea" id="RHEA:50253"/>
    </physiologicalReaction>
</comment>
<keyword evidence="3 10" id="KW-0808">Transferase</keyword>
<dbReference type="Pfam" id="PF01151">
    <property type="entry name" value="ELO"/>
    <property type="match status" value="1"/>
</dbReference>
<feature type="transmembrane region" description="Helical" evidence="10">
    <location>
        <begin position="230"/>
        <end position="251"/>
    </location>
</feature>
<dbReference type="GO" id="GO:0019367">
    <property type="term" value="P:fatty acid elongation, saturated fatty acid"/>
    <property type="evidence" value="ECO:0007669"/>
    <property type="project" value="TreeGrafter"/>
</dbReference>
<proteinExistence type="inferred from homology"/>
<feature type="transmembrane region" description="Helical" evidence="10">
    <location>
        <begin position="189"/>
        <end position="210"/>
    </location>
</feature>
<organism evidence="11">
    <name type="scientific">Calcidiscus leptoporus</name>
    <dbReference type="NCBI Taxonomy" id="127549"/>
    <lineage>
        <taxon>Eukaryota</taxon>
        <taxon>Haptista</taxon>
        <taxon>Haptophyta</taxon>
        <taxon>Prymnesiophyceae</taxon>
        <taxon>Coccolithales</taxon>
        <taxon>Calcidiscaceae</taxon>
        <taxon>Calcidiscus</taxon>
    </lineage>
</organism>
<evidence type="ECO:0000256" key="4">
    <source>
        <dbReference type="ARBA" id="ARBA00022692"/>
    </source>
</evidence>
<dbReference type="InterPro" id="IPR002076">
    <property type="entry name" value="ELO_fam"/>
</dbReference>
<dbReference type="AlphaFoldDB" id="A0A7S0JG57"/>
<keyword evidence="7 10" id="KW-0443">Lipid metabolism</keyword>
<feature type="transmembrane region" description="Helical" evidence="10">
    <location>
        <begin position="61"/>
        <end position="83"/>
    </location>
</feature>
<dbReference type="EC" id="2.3.1.-" evidence="10"/>
<feature type="transmembrane region" description="Helical" evidence="10">
    <location>
        <begin position="29"/>
        <end position="49"/>
    </location>
</feature>
<keyword evidence="4 10" id="KW-0812">Transmembrane</keyword>
<keyword evidence="5 10" id="KW-0276">Fatty acid metabolism</keyword>
<evidence type="ECO:0000256" key="5">
    <source>
        <dbReference type="ARBA" id="ARBA00022832"/>
    </source>
</evidence>
<evidence type="ECO:0000313" key="11">
    <source>
        <dbReference type="EMBL" id="CAD8550541.1"/>
    </source>
</evidence>
<evidence type="ECO:0000256" key="7">
    <source>
        <dbReference type="ARBA" id="ARBA00023098"/>
    </source>
</evidence>
<dbReference type="GO" id="GO:0009922">
    <property type="term" value="F:fatty acid elongase activity"/>
    <property type="evidence" value="ECO:0007669"/>
    <property type="project" value="InterPro"/>
</dbReference>
<keyword evidence="8 10" id="KW-0472">Membrane</keyword>
<evidence type="ECO:0000256" key="8">
    <source>
        <dbReference type="ARBA" id="ARBA00023136"/>
    </source>
</evidence>
<protein>
    <recommendedName>
        <fullName evidence="10">Elongation of fatty acids protein</fullName>
        <ecNumber evidence="10">2.3.1.-</ecNumber>
    </recommendedName>
</protein>
<keyword evidence="9 10" id="KW-0275">Fatty acid biosynthesis</keyword>
<dbReference type="GO" id="GO:0034626">
    <property type="term" value="P:fatty acid elongation, polyunsaturated fatty acid"/>
    <property type="evidence" value="ECO:0007669"/>
    <property type="project" value="TreeGrafter"/>
</dbReference>
<evidence type="ECO:0000256" key="10">
    <source>
        <dbReference type="RuleBase" id="RU361115"/>
    </source>
</evidence>
<evidence type="ECO:0000256" key="6">
    <source>
        <dbReference type="ARBA" id="ARBA00022989"/>
    </source>
</evidence>
<dbReference type="PANTHER" id="PTHR11157">
    <property type="entry name" value="FATTY ACID ACYL TRANSFERASE-RELATED"/>
    <property type="match status" value="1"/>
</dbReference>
<keyword evidence="2 10" id="KW-0444">Lipid biosynthesis</keyword>
<evidence type="ECO:0000256" key="9">
    <source>
        <dbReference type="ARBA" id="ARBA00023160"/>
    </source>
</evidence>
<comment type="similarity">
    <text evidence="10">Belongs to the ELO family.</text>
</comment>
<keyword evidence="6 10" id="KW-1133">Transmembrane helix</keyword>
<accession>A0A7S0JG57</accession>
<dbReference type="GO" id="GO:0005789">
    <property type="term" value="C:endoplasmic reticulum membrane"/>
    <property type="evidence" value="ECO:0007669"/>
    <property type="project" value="TreeGrafter"/>
</dbReference>
<dbReference type="GO" id="GO:0042761">
    <property type="term" value="P:very long-chain fatty acid biosynthetic process"/>
    <property type="evidence" value="ECO:0007669"/>
    <property type="project" value="TreeGrafter"/>
</dbReference>
<dbReference type="PANTHER" id="PTHR11157:SF17">
    <property type="entry name" value="ELONGATION OF VERY LONG CHAIN FATTY ACIDS PROTEIN 6"/>
    <property type="match status" value="1"/>
</dbReference>
<feature type="transmembrane region" description="Helical" evidence="10">
    <location>
        <begin position="138"/>
        <end position="157"/>
    </location>
</feature>